<dbReference type="AlphaFoldDB" id="A0A1H2ED61"/>
<dbReference type="Proteomes" id="UP000243232">
    <property type="component" value="Chromosome I"/>
</dbReference>
<proteinExistence type="predicted"/>
<dbReference type="PROSITE" id="PS51365">
    <property type="entry name" value="RENAL_DIPEPTIDASE_2"/>
    <property type="match status" value="1"/>
</dbReference>
<gene>
    <name evidence="1" type="ORF">SAMN05216296_0655</name>
</gene>
<dbReference type="GO" id="GO:0006508">
    <property type="term" value="P:proteolysis"/>
    <property type="evidence" value="ECO:0007669"/>
    <property type="project" value="InterPro"/>
</dbReference>
<dbReference type="Gene3D" id="3.20.20.140">
    <property type="entry name" value="Metal-dependent hydrolases"/>
    <property type="match status" value="1"/>
</dbReference>
<sequence>MRKALLALLILAAIGLTVFFNVPGYVDRDFNRVLNPAPYSASAQASALHARLFVADLHDDALLWQRDLLQRIDYGHTDLPRLLEGNVGLQVFSTVTKTPRGLNYERNSGDSDSVTMLVMAQRWPRATWTSLLQRALYQSEKLHSAAANSQGQLRIIRTRDDLRSYLADREKQPKQLAGLLATEGLHPLQGQLENIDKLYDAGFRMTGLTHFFDNEVGGSAHGIDKGGLTDFGRQVIPRLQQKHMLVDLAHASKPLIDDVLAISTQPVVVSHTGVAGTCPGPRNLTDQHLKAIAATGGIIGIGYWDGAVCDPSINNIIKAIRYSADLVGVEHVALGSDYDGATSVPFDTTGLVQITQGLLDAGFSEQEIAAIMGGNIRDLLLKTLPQS</sequence>
<dbReference type="PANTHER" id="PTHR10443:SF12">
    <property type="entry name" value="DIPEPTIDASE"/>
    <property type="match status" value="1"/>
</dbReference>
<dbReference type="PANTHER" id="PTHR10443">
    <property type="entry name" value="MICROSOMAL DIPEPTIDASE"/>
    <property type="match status" value="1"/>
</dbReference>
<evidence type="ECO:0000313" key="2">
    <source>
        <dbReference type="Proteomes" id="UP000243232"/>
    </source>
</evidence>
<dbReference type="SUPFAM" id="SSF51556">
    <property type="entry name" value="Metallo-dependent hydrolases"/>
    <property type="match status" value="1"/>
</dbReference>
<dbReference type="CDD" id="cd01301">
    <property type="entry name" value="rDP_like"/>
    <property type="match status" value="1"/>
</dbReference>
<name>A0A1H2ED61_9PSED</name>
<protein>
    <submittedName>
        <fullName evidence="1">Zn-dependent dipeptidase, dipeptidase homolog</fullName>
    </submittedName>
</protein>
<reference evidence="2" key="1">
    <citation type="submission" date="2016-10" db="EMBL/GenBank/DDBJ databases">
        <authorList>
            <person name="Varghese N."/>
            <person name="Submissions S."/>
        </authorList>
    </citation>
    <scope>NUCLEOTIDE SEQUENCE [LARGE SCALE GENOMIC DNA]</scope>
    <source>
        <strain evidence="2">DSM 17875</strain>
    </source>
</reference>
<keyword evidence="2" id="KW-1185">Reference proteome</keyword>
<evidence type="ECO:0000313" key="1">
    <source>
        <dbReference type="EMBL" id="SDT92953.1"/>
    </source>
</evidence>
<accession>A0A1H2ED61</accession>
<dbReference type="RefSeq" id="WP_090193073.1">
    <property type="nucleotide sequence ID" value="NZ_LT629785.1"/>
</dbReference>
<dbReference type="InterPro" id="IPR032466">
    <property type="entry name" value="Metal_Hydrolase"/>
</dbReference>
<dbReference type="EMBL" id="LT629785">
    <property type="protein sequence ID" value="SDT92953.1"/>
    <property type="molecule type" value="Genomic_DNA"/>
</dbReference>
<dbReference type="OrthoDB" id="9804920at2"/>
<dbReference type="InterPro" id="IPR008257">
    <property type="entry name" value="Pept_M19"/>
</dbReference>
<dbReference type="Pfam" id="PF01244">
    <property type="entry name" value="Peptidase_M19"/>
    <property type="match status" value="1"/>
</dbReference>
<organism evidence="1 2">
    <name type="scientific">Pseudomonas pohangensis</name>
    <dbReference type="NCBI Taxonomy" id="364197"/>
    <lineage>
        <taxon>Bacteria</taxon>
        <taxon>Pseudomonadati</taxon>
        <taxon>Pseudomonadota</taxon>
        <taxon>Gammaproteobacteria</taxon>
        <taxon>Pseudomonadales</taxon>
        <taxon>Pseudomonadaceae</taxon>
        <taxon>Pseudomonas</taxon>
    </lineage>
</organism>
<dbReference type="STRING" id="364197.SAMN05216296_0655"/>
<dbReference type="GO" id="GO:0070573">
    <property type="term" value="F:metallodipeptidase activity"/>
    <property type="evidence" value="ECO:0007669"/>
    <property type="project" value="InterPro"/>
</dbReference>